<proteinExistence type="predicted"/>
<comment type="caution">
    <text evidence="1">The sequence shown here is derived from an EMBL/GenBank/DDBJ whole genome shotgun (WGS) entry which is preliminary data.</text>
</comment>
<organism evidence="1 2">
    <name type="scientific">Adineta steineri</name>
    <dbReference type="NCBI Taxonomy" id="433720"/>
    <lineage>
        <taxon>Eukaryota</taxon>
        <taxon>Metazoa</taxon>
        <taxon>Spiralia</taxon>
        <taxon>Gnathifera</taxon>
        <taxon>Rotifera</taxon>
        <taxon>Eurotatoria</taxon>
        <taxon>Bdelloidea</taxon>
        <taxon>Adinetida</taxon>
        <taxon>Adinetidae</taxon>
        <taxon>Adineta</taxon>
    </lineage>
</organism>
<reference evidence="1" key="1">
    <citation type="submission" date="2021-02" db="EMBL/GenBank/DDBJ databases">
        <authorList>
            <person name="Nowell W R."/>
        </authorList>
    </citation>
    <scope>NUCLEOTIDE SEQUENCE</scope>
</reference>
<protein>
    <submittedName>
        <fullName evidence="1">Uncharacterized protein</fullName>
    </submittedName>
</protein>
<name>A0A815YGX5_9BILA</name>
<feature type="non-terminal residue" evidence="1">
    <location>
        <position position="58"/>
    </location>
</feature>
<dbReference type="Gene3D" id="1.10.510.10">
    <property type="entry name" value="Transferase(Phosphotransferase) domain 1"/>
    <property type="match status" value="1"/>
</dbReference>
<dbReference type="SUPFAM" id="SSF56112">
    <property type="entry name" value="Protein kinase-like (PK-like)"/>
    <property type="match status" value="1"/>
</dbReference>
<gene>
    <name evidence="1" type="ORF">JYZ213_LOCUS47333</name>
</gene>
<sequence>MELVYSDCHDLLSRLLDPSPTKRITIPEILRQPFLTDLLGPIELIPFKPHADLREVNQ</sequence>
<evidence type="ECO:0000313" key="1">
    <source>
        <dbReference type="EMBL" id="CAF1570726.1"/>
    </source>
</evidence>
<dbReference type="InterPro" id="IPR011009">
    <property type="entry name" value="Kinase-like_dom_sf"/>
</dbReference>
<dbReference type="EMBL" id="CAJNOG010009042">
    <property type="protein sequence ID" value="CAF1570726.1"/>
    <property type="molecule type" value="Genomic_DNA"/>
</dbReference>
<evidence type="ECO:0000313" key="2">
    <source>
        <dbReference type="Proteomes" id="UP000663845"/>
    </source>
</evidence>
<dbReference type="Proteomes" id="UP000663845">
    <property type="component" value="Unassembled WGS sequence"/>
</dbReference>
<accession>A0A815YGX5</accession>
<dbReference type="AlphaFoldDB" id="A0A815YGX5"/>